<dbReference type="EMBL" id="SJFN01000043">
    <property type="protein sequence ID" value="TBW33500.1"/>
    <property type="molecule type" value="Genomic_DNA"/>
</dbReference>
<evidence type="ECO:0000313" key="1">
    <source>
        <dbReference type="EMBL" id="TBW33500.1"/>
    </source>
</evidence>
<dbReference type="RefSeq" id="WP_131311439.1">
    <property type="nucleotide sequence ID" value="NZ_SJFN01000043.1"/>
</dbReference>
<dbReference type="AlphaFoldDB" id="A0A4Q9VF52"/>
<accession>A0A4Q9VF52</accession>
<evidence type="ECO:0000313" key="2">
    <source>
        <dbReference type="Proteomes" id="UP000292781"/>
    </source>
</evidence>
<dbReference type="InterPro" id="IPR010845">
    <property type="entry name" value="FlaF"/>
</dbReference>
<organism evidence="1 2">
    <name type="scientific">Siculibacillus lacustris</name>
    <dbReference type="NCBI Taxonomy" id="1549641"/>
    <lineage>
        <taxon>Bacteria</taxon>
        <taxon>Pseudomonadati</taxon>
        <taxon>Pseudomonadota</taxon>
        <taxon>Alphaproteobacteria</taxon>
        <taxon>Hyphomicrobiales</taxon>
        <taxon>Ancalomicrobiaceae</taxon>
        <taxon>Siculibacillus</taxon>
    </lineage>
</organism>
<keyword evidence="1" id="KW-0966">Cell projection</keyword>
<comment type="caution">
    <text evidence="1">The sequence shown here is derived from an EMBL/GenBank/DDBJ whole genome shotgun (WGS) entry which is preliminary data.</text>
</comment>
<gene>
    <name evidence="1" type="primary">flaF</name>
    <name evidence="1" type="ORF">EYW49_20200</name>
</gene>
<proteinExistence type="predicted"/>
<sequence length="121" mass="13783">MYSTHAARAYQQTSRAVVTGRELEALLLLKSAAQLQAVRDSWETRRPDLLKALTYNRKLWIVLIDLILKPDNPLDDEIKNNLFNLSLFIFRHTLEIECDPAPEKLGALIDVNRAIAEGLRA</sequence>
<dbReference type="GO" id="GO:0044781">
    <property type="term" value="P:bacterial-type flagellum organization"/>
    <property type="evidence" value="ECO:0007669"/>
    <property type="project" value="InterPro"/>
</dbReference>
<dbReference type="NCBIfam" id="NF009435">
    <property type="entry name" value="PRK12794.1"/>
    <property type="match status" value="1"/>
</dbReference>
<keyword evidence="1" id="KW-0282">Flagellum</keyword>
<dbReference type="Proteomes" id="UP000292781">
    <property type="component" value="Unassembled WGS sequence"/>
</dbReference>
<keyword evidence="2" id="KW-1185">Reference proteome</keyword>
<dbReference type="Pfam" id="PF07309">
    <property type="entry name" value="FlaF"/>
    <property type="match status" value="1"/>
</dbReference>
<dbReference type="OrthoDB" id="8563081at2"/>
<protein>
    <submittedName>
        <fullName evidence="1">Flagellar biosynthesis regulatory protein FlaF</fullName>
    </submittedName>
</protein>
<keyword evidence="1" id="KW-0969">Cilium</keyword>
<reference evidence="1 2" key="1">
    <citation type="submission" date="2019-02" db="EMBL/GenBank/DDBJ databases">
        <title>Siculibacillus lacustris gen. nov., sp. nov., a new rosette-forming bacterium isolated from a freshwater crater lake (Lake St. Ana, Romania).</title>
        <authorList>
            <person name="Felfoldi T."/>
            <person name="Marton Z."/>
            <person name="Szabo A."/>
            <person name="Mentes A."/>
            <person name="Boka K."/>
            <person name="Marialigeti K."/>
            <person name="Mathe I."/>
            <person name="Koncz M."/>
            <person name="Schumann P."/>
            <person name="Toth E."/>
        </authorList>
    </citation>
    <scope>NUCLEOTIDE SEQUENCE [LARGE SCALE GENOMIC DNA]</scope>
    <source>
        <strain evidence="1 2">SA-279</strain>
    </source>
</reference>
<name>A0A4Q9VF52_9HYPH</name>